<protein>
    <recommendedName>
        <fullName evidence="3">CWF21 domain-containing protein</fullName>
    </recommendedName>
</protein>
<feature type="region of interest" description="Disordered" evidence="1">
    <location>
        <begin position="61"/>
        <end position="104"/>
    </location>
</feature>
<gene>
    <name evidence="2" type="ORF">HAZT_HAZT003807</name>
</gene>
<dbReference type="PANTHER" id="PTHR36562">
    <property type="entry name" value="SERINE/ARGININE REPETITIVE MATRIX 2"/>
    <property type="match status" value="1"/>
</dbReference>
<reference evidence="2" key="1">
    <citation type="submission" date="2014-08" db="EMBL/GenBank/DDBJ databases">
        <authorList>
            <person name="Murali S."/>
            <person name="Richards S."/>
            <person name="Bandaranaike D."/>
            <person name="Bellair M."/>
            <person name="Blankenburg K."/>
            <person name="Chao H."/>
            <person name="Dinh H."/>
            <person name="Doddapaneni H."/>
            <person name="Dugan-Rocha S."/>
            <person name="Elkadiri S."/>
            <person name="Gnanaolivu R."/>
            <person name="Hughes D."/>
            <person name="Lee S."/>
            <person name="Li M."/>
            <person name="Ming W."/>
            <person name="Munidasa M."/>
            <person name="Muniz J."/>
            <person name="Nguyen L."/>
            <person name="Osuji N."/>
            <person name="Pu L.-L."/>
            <person name="Puazo M."/>
            <person name="Skinner E."/>
            <person name="Qu C."/>
            <person name="Quiroz J."/>
            <person name="Raj R."/>
            <person name="Weissenberger G."/>
            <person name="Xin Y."/>
            <person name="Zou X."/>
            <person name="Han Y."/>
            <person name="Worley K."/>
            <person name="Muzny D."/>
            <person name="Gibbs R."/>
        </authorList>
    </citation>
    <scope>NUCLEOTIDE SEQUENCE</scope>
    <source>
        <strain evidence="2">HAZT.00-mixed</strain>
        <tissue evidence="2">Whole organism</tissue>
    </source>
</reference>
<comment type="caution">
    <text evidence="2">The sequence shown here is derived from an EMBL/GenBank/DDBJ whole genome shotgun (WGS) entry which is preliminary data.</text>
</comment>
<evidence type="ECO:0000313" key="2">
    <source>
        <dbReference type="EMBL" id="KAA0187961.1"/>
    </source>
</evidence>
<reference evidence="2" key="2">
    <citation type="journal article" date="2018" name="Environ. Sci. Technol.">
        <title>The Toxicogenome of Hyalella azteca: A Model for Sediment Ecotoxicology and Evolutionary Toxicology.</title>
        <authorList>
            <person name="Poynton H.C."/>
            <person name="Hasenbein S."/>
            <person name="Benoit J.B."/>
            <person name="Sepulveda M.S."/>
            <person name="Poelchau M.F."/>
            <person name="Hughes D.S.T."/>
            <person name="Murali S.C."/>
            <person name="Chen S."/>
            <person name="Glastad K.M."/>
            <person name="Goodisman M.A.D."/>
            <person name="Werren J.H."/>
            <person name="Vineis J.H."/>
            <person name="Bowen J.L."/>
            <person name="Friedrich M."/>
            <person name="Jones J."/>
            <person name="Robertson H.M."/>
            <person name="Feyereisen R."/>
            <person name="Mechler-Hickson A."/>
            <person name="Mathers N."/>
            <person name="Lee C.E."/>
            <person name="Colbourne J.K."/>
            <person name="Biales A."/>
            <person name="Johnston J.S."/>
            <person name="Wellborn G.A."/>
            <person name="Rosendale A.J."/>
            <person name="Cridge A.G."/>
            <person name="Munoz-Torres M.C."/>
            <person name="Bain P.A."/>
            <person name="Manny A.R."/>
            <person name="Major K.M."/>
            <person name="Lambert F.N."/>
            <person name="Vulpe C.D."/>
            <person name="Tuck P."/>
            <person name="Blalock B.J."/>
            <person name="Lin Y.Y."/>
            <person name="Smith M.E."/>
            <person name="Ochoa-Acuna H."/>
            <person name="Chen M.M."/>
            <person name="Childers C.P."/>
            <person name="Qu J."/>
            <person name="Dugan S."/>
            <person name="Lee S.L."/>
            <person name="Chao H."/>
            <person name="Dinh H."/>
            <person name="Han Y."/>
            <person name="Doddapaneni H."/>
            <person name="Worley K.C."/>
            <person name="Muzny D.M."/>
            <person name="Gibbs R.A."/>
            <person name="Richards S."/>
        </authorList>
    </citation>
    <scope>NUCLEOTIDE SEQUENCE</scope>
    <source>
        <strain evidence="2">HAZT.00-mixed</strain>
        <tissue evidence="2">Whole organism</tissue>
    </source>
</reference>
<evidence type="ECO:0008006" key="3">
    <source>
        <dbReference type="Google" id="ProtNLM"/>
    </source>
</evidence>
<proteinExistence type="predicted"/>
<dbReference type="Proteomes" id="UP000711488">
    <property type="component" value="Unassembled WGS sequence"/>
</dbReference>
<dbReference type="InterPro" id="IPR051372">
    <property type="entry name" value="CWC21"/>
</dbReference>
<dbReference type="GO" id="GO:0005634">
    <property type="term" value="C:nucleus"/>
    <property type="evidence" value="ECO:0007669"/>
    <property type="project" value="TreeGrafter"/>
</dbReference>
<organism evidence="2">
    <name type="scientific">Hyalella azteca</name>
    <name type="common">Amphipod</name>
    <dbReference type="NCBI Taxonomy" id="294128"/>
    <lineage>
        <taxon>Eukaryota</taxon>
        <taxon>Metazoa</taxon>
        <taxon>Ecdysozoa</taxon>
        <taxon>Arthropoda</taxon>
        <taxon>Crustacea</taxon>
        <taxon>Multicrustacea</taxon>
        <taxon>Malacostraca</taxon>
        <taxon>Eumalacostraca</taxon>
        <taxon>Peracarida</taxon>
        <taxon>Amphipoda</taxon>
        <taxon>Senticaudata</taxon>
        <taxon>Talitrida</taxon>
        <taxon>Talitroidea</taxon>
        <taxon>Hyalellidae</taxon>
        <taxon>Hyalella</taxon>
    </lineage>
</organism>
<evidence type="ECO:0000256" key="1">
    <source>
        <dbReference type="SAM" id="MobiDB-lite"/>
    </source>
</evidence>
<dbReference type="AlphaFoldDB" id="A0A6A0GTJ6"/>
<dbReference type="PANTHER" id="PTHR36562:SF5">
    <property type="entry name" value="SERINE_ARGININE REPETITIVE MATRIX 2"/>
    <property type="match status" value="1"/>
</dbReference>
<reference evidence="2" key="3">
    <citation type="submission" date="2019-06" db="EMBL/GenBank/DDBJ databases">
        <authorList>
            <person name="Poynton C."/>
            <person name="Hasenbein S."/>
            <person name="Benoit J.B."/>
            <person name="Sepulveda M.S."/>
            <person name="Poelchau M.F."/>
            <person name="Murali S.C."/>
            <person name="Chen S."/>
            <person name="Glastad K.M."/>
            <person name="Werren J.H."/>
            <person name="Vineis J.H."/>
            <person name="Bowen J.L."/>
            <person name="Friedrich M."/>
            <person name="Jones J."/>
            <person name="Robertson H.M."/>
            <person name="Feyereisen R."/>
            <person name="Mechler-Hickson A."/>
            <person name="Mathers N."/>
            <person name="Lee C.E."/>
            <person name="Colbourne J.K."/>
            <person name="Biales A."/>
            <person name="Johnston J.S."/>
            <person name="Wellborn G.A."/>
            <person name="Rosendale A.J."/>
            <person name="Cridge A.G."/>
            <person name="Munoz-Torres M.C."/>
            <person name="Bain P.A."/>
            <person name="Manny A.R."/>
            <person name="Major K.M."/>
            <person name="Lambert F.N."/>
            <person name="Vulpe C.D."/>
            <person name="Tuck P."/>
            <person name="Blalock B.J."/>
            <person name="Lin Y.-Y."/>
            <person name="Smith M.E."/>
            <person name="Ochoa-Acuna H."/>
            <person name="Chen M.-J.M."/>
            <person name="Childers C.P."/>
            <person name="Qu J."/>
            <person name="Dugan S."/>
            <person name="Lee S.L."/>
            <person name="Chao H."/>
            <person name="Dinh H."/>
            <person name="Han Y."/>
            <person name="Doddapaneni H."/>
            <person name="Worley K.C."/>
            <person name="Muzny D.M."/>
            <person name="Gibbs R.A."/>
            <person name="Richards S."/>
        </authorList>
    </citation>
    <scope>NUCLEOTIDE SEQUENCE</scope>
    <source>
        <strain evidence="2">HAZT.00-mixed</strain>
        <tissue evidence="2">Whole organism</tissue>
    </source>
</reference>
<name>A0A6A0GTJ6_HYAAZ</name>
<sequence length="116" mass="12859">MYNGIGLQTARGSGTNGYVQRNLALVRTFKDKVNYRTEDELKKLEAQSIKGPNAEIRALHLNAANTPKQNRESRSGQRGEPRKRSASPSRDASSGRRSSGVKADVLFLNTLRKPTF</sequence>
<dbReference type="EMBL" id="JQDR03014517">
    <property type="protein sequence ID" value="KAA0187961.1"/>
    <property type="molecule type" value="Genomic_DNA"/>
</dbReference>
<feature type="compositionally biased region" description="Basic and acidic residues" evidence="1">
    <location>
        <begin position="69"/>
        <end position="83"/>
    </location>
</feature>
<accession>A0A6A0GTJ6</accession>
<feature type="compositionally biased region" description="Low complexity" evidence="1">
    <location>
        <begin position="86"/>
        <end position="100"/>
    </location>
</feature>